<proteinExistence type="predicted"/>
<dbReference type="EMBL" id="JABSTQ010009702">
    <property type="protein sequence ID" value="KAG0426591.1"/>
    <property type="molecule type" value="Genomic_DNA"/>
</dbReference>
<name>A0AC60PZB0_IXOPE</name>
<comment type="caution">
    <text evidence="1">The sequence shown here is derived from an EMBL/GenBank/DDBJ whole genome shotgun (WGS) entry which is preliminary data.</text>
</comment>
<evidence type="ECO:0000313" key="1">
    <source>
        <dbReference type="EMBL" id="KAG0426591.1"/>
    </source>
</evidence>
<evidence type="ECO:0000313" key="2">
    <source>
        <dbReference type="Proteomes" id="UP000805193"/>
    </source>
</evidence>
<dbReference type="Proteomes" id="UP000805193">
    <property type="component" value="Unassembled WGS sequence"/>
</dbReference>
<gene>
    <name evidence="1" type="ORF">HPB47_026295</name>
</gene>
<keyword evidence="2" id="KW-1185">Reference proteome</keyword>
<accession>A0AC60PZB0</accession>
<reference evidence="1 2" key="1">
    <citation type="journal article" date="2020" name="Cell">
        <title>Large-Scale Comparative Analyses of Tick Genomes Elucidate Their Genetic Diversity and Vector Capacities.</title>
        <authorList>
            <consortium name="Tick Genome and Microbiome Consortium (TIGMIC)"/>
            <person name="Jia N."/>
            <person name="Wang J."/>
            <person name="Shi W."/>
            <person name="Du L."/>
            <person name="Sun Y."/>
            <person name="Zhan W."/>
            <person name="Jiang J.F."/>
            <person name="Wang Q."/>
            <person name="Zhang B."/>
            <person name="Ji P."/>
            <person name="Bell-Sakyi L."/>
            <person name="Cui X.M."/>
            <person name="Yuan T.T."/>
            <person name="Jiang B.G."/>
            <person name="Yang W.F."/>
            <person name="Lam T.T."/>
            <person name="Chang Q.C."/>
            <person name="Ding S.J."/>
            <person name="Wang X.J."/>
            <person name="Zhu J.G."/>
            <person name="Ruan X.D."/>
            <person name="Zhao L."/>
            <person name="Wei J.T."/>
            <person name="Ye R.Z."/>
            <person name="Que T.C."/>
            <person name="Du C.H."/>
            <person name="Zhou Y.H."/>
            <person name="Cheng J.X."/>
            <person name="Dai P.F."/>
            <person name="Guo W.B."/>
            <person name="Han X.H."/>
            <person name="Huang E.J."/>
            <person name="Li L.F."/>
            <person name="Wei W."/>
            <person name="Gao Y.C."/>
            <person name="Liu J.Z."/>
            <person name="Shao H.Z."/>
            <person name="Wang X."/>
            <person name="Wang C.C."/>
            <person name="Yang T.C."/>
            <person name="Huo Q.B."/>
            <person name="Li W."/>
            <person name="Chen H.Y."/>
            <person name="Chen S.E."/>
            <person name="Zhou L.G."/>
            <person name="Ni X.B."/>
            <person name="Tian J.H."/>
            <person name="Sheng Y."/>
            <person name="Liu T."/>
            <person name="Pan Y.S."/>
            <person name="Xia L.Y."/>
            <person name="Li J."/>
            <person name="Zhao F."/>
            <person name="Cao W.C."/>
        </authorList>
    </citation>
    <scope>NUCLEOTIDE SEQUENCE [LARGE SCALE GENOMIC DNA]</scope>
    <source>
        <strain evidence="1">Iper-2018</strain>
    </source>
</reference>
<sequence>MHRYERLAQSSHPSCAQTLHCRLIKKALRYADRLCTFEGARLQSREARCRFWAGKLHRSYDGRALAECGNVPGSQRWVAEGTHLLPGREFIDCVKLRVNAMPNRTRTKRGQGGSKMCRAGCNQPESLGHILQRCHRSDFKRIKRHDNIVEELATRLRRRKWDVRVEPTVRTSEGKRFPDLVVSNKDTQVILDVQVVGLNVSLGDAHRRKVAKYSVPEVLEQVRGSRETNPLVSSVTLSYRGVWASESAQVLADLGLGREDFKVLTVKCLQGGLVCFRVHQQMTTVAYPRVMARLAPQ</sequence>
<organism evidence="1 2">
    <name type="scientific">Ixodes persulcatus</name>
    <name type="common">Taiga tick</name>
    <dbReference type="NCBI Taxonomy" id="34615"/>
    <lineage>
        <taxon>Eukaryota</taxon>
        <taxon>Metazoa</taxon>
        <taxon>Ecdysozoa</taxon>
        <taxon>Arthropoda</taxon>
        <taxon>Chelicerata</taxon>
        <taxon>Arachnida</taxon>
        <taxon>Acari</taxon>
        <taxon>Parasitiformes</taxon>
        <taxon>Ixodida</taxon>
        <taxon>Ixodoidea</taxon>
        <taxon>Ixodidae</taxon>
        <taxon>Ixodinae</taxon>
        <taxon>Ixodes</taxon>
    </lineage>
</organism>
<protein>
    <submittedName>
        <fullName evidence="1">Uncharacterized protein</fullName>
    </submittedName>
</protein>